<gene>
    <name evidence="2" type="ORF">QTG54_001558</name>
</gene>
<name>A0AAD8YLL7_9STRA</name>
<reference evidence="2" key="1">
    <citation type="submission" date="2023-06" db="EMBL/GenBank/DDBJ databases">
        <title>Survivors Of The Sea: Transcriptome response of Skeletonema marinoi to long-term dormancy.</title>
        <authorList>
            <person name="Pinder M.I.M."/>
            <person name="Kourtchenko O."/>
            <person name="Robertson E.K."/>
            <person name="Larsson T."/>
            <person name="Maumus F."/>
            <person name="Osuna-Cruz C.M."/>
            <person name="Vancaester E."/>
            <person name="Stenow R."/>
            <person name="Vandepoele K."/>
            <person name="Ploug H."/>
            <person name="Bruchert V."/>
            <person name="Godhe A."/>
            <person name="Topel M."/>
        </authorList>
    </citation>
    <scope>NUCLEOTIDE SEQUENCE</scope>
    <source>
        <strain evidence="2">R05AC</strain>
    </source>
</reference>
<comment type="caution">
    <text evidence="2">The sequence shown here is derived from an EMBL/GenBank/DDBJ whole genome shotgun (WGS) entry which is preliminary data.</text>
</comment>
<protein>
    <submittedName>
        <fullName evidence="2">Uncharacterized protein</fullName>
    </submittedName>
</protein>
<evidence type="ECO:0000256" key="1">
    <source>
        <dbReference type="SAM" id="MobiDB-lite"/>
    </source>
</evidence>
<accession>A0AAD8YLL7</accession>
<dbReference type="EMBL" id="JATAAI010000002">
    <property type="protein sequence ID" value="KAK1747595.1"/>
    <property type="molecule type" value="Genomic_DNA"/>
</dbReference>
<organism evidence="2 3">
    <name type="scientific">Skeletonema marinoi</name>
    <dbReference type="NCBI Taxonomy" id="267567"/>
    <lineage>
        <taxon>Eukaryota</taxon>
        <taxon>Sar</taxon>
        <taxon>Stramenopiles</taxon>
        <taxon>Ochrophyta</taxon>
        <taxon>Bacillariophyta</taxon>
        <taxon>Coscinodiscophyceae</taxon>
        <taxon>Thalassiosirophycidae</taxon>
        <taxon>Thalassiosirales</taxon>
        <taxon>Skeletonemataceae</taxon>
        <taxon>Skeletonema</taxon>
        <taxon>Skeletonema marinoi-dohrnii complex</taxon>
    </lineage>
</organism>
<keyword evidence="3" id="KW-1185">Reference proteome</keyword>
<dbReference type="AlphaFoldDB" id="A0AAD8YLL7"/>
<dbReference type="Proteomes" id="UP001224775">
    <property type="component" value="Unassembled WGS sequence"/>
</dbReference>
<evidence type="ECO:0000313" key="2">
    <source>
        <dbReference type="EMBL" id="KAK1747595.1"/>
    </source>
</evidence>
<proteinExistence type="predicted"/>
<feature type="region of interest" description="Disordered" evidence="1">
    <location>
        <begin position="93"/>
        <end position="122"/>
    </location>
</feature>
<sequence>MEQLMPPVFGFFLPTNSNETMTAAASHMSFLEDLAREECRLLNCKEHPLTADGTAGADDEHGTGYNMDVDEEEQIGKERQRLFLLVDFSSHDDDDDIMSESDYFSSDEEEGDMSEDDEEEGEGDAIIDVDALSDDEDDDHSLIDDDAIEQLLDDDDHISIDEMEIVNTEAANTQQEYPLSPMLPNDIYQRIGSLLFNLSNSEEVPLIRADIPWSIIFSCDAPLLTTLYKRSLDPGGTMLLQGMLRMDPPLDAVKKIIDAFPLSCVDMEGFFTACQFAQPRTSRQLRPLALDFNSNGKMNAADDSYDDDVGEVVRLIMHKTILARRSNNIGWSMVAFLGHPHVNVAHAKLLLYNNPDALIDPAHGAFGVSPLDRMASGYFIHGDPIEWAEKLRLALKVAAYIRTNKKDGAETVLPDGFFRPVSSFSTDARVGSPSPESFFPYHELIRLITSEDFRGHKFGVSGWMNTLEACTSSDPSAFLRYDNLGNLPIHAALGSECNTTLGLKSERRLIKYLLSLDRNMALCRECGNVSVERRLPLRMSIENGWPVYDLIIDAALSRTSLRRNSRDITENMCNSTPLLHDALMGPYHQMFGIHGARQLIKNIMAKMTQVLRQLQEQERIDAKFNLVQSVDSDGRTALHVALQHKWPVYDMLIKATPTSLENQDPSSRLYPFQTLAVALKDDAPLETSMLYDLIRSNPLCIDQHEH</sequence>
<evidence type="ECO:0000313" key="3">
    <source>
        <dbReference type="Proteomes" id="UP001224775"/>
    </source>
</evidence>